<dbReference type="Pfam" id="PF13520">
    <property type="entry name" value="AA_permease_2"/>
    <property type="match status" value="1"/>
</dbReference>
<feature type="transmembrane region" description="Helical" evidence="6">
    <location>
        <begin position="373"/>
        <end position="391"/>
    </location>
</feature>
<dbReference type="Proteomes" id="UP000247591">
    <property type="component" value="Unassembled WGS sequence"/>
</dbReference>
<evidence type="ECO:0000313" key="7">
    <source>
        <dbReference type="EMBL" id="PYE13272.1"/>
    </source>
</evidence>
<keyword evidence="5 6" id="KW-0472">Membrane</keyword>
<dbReference type="Gene3D" id="1.20.1740.10">
    <property type="entry name" value="Amino acid/polyamine transporter I"/>
    <property type="match status" value="1"/>
</dbReference>
<feature type="transmembrane region" description="Helical" evidence="6">
    <location>
        <begin position="193"/>
        <end position="211"/>
    </location>
</feature>
<sequence length="521" mass="55742">MTTTQPEGPPSPRSAPAVADDGMEHFGYKPSLNRSIGKFASFAAGVSYISILTGTFQLFYFGFGTAGAAYLWSWPIVFVGQLAVALCFMELAAKYPIAGSVYNWAKILGSKFVGWFSGWMMLTASIVTIAAVVLALDSTLPRIWPGFRVIGSDDLSVTSPENAVLLGTVLVICTTVINAFGVKLMSMINSTGVFIELIAAVLIAIILAFNIERGPDVFFSTNGYGDGVSGGYLGAFLIASLASGYVMYGFDTASSLGEETNEPRRTAPKAILRAILASFVIGGAILVFAILAAPDLNDPLLAEKSGGLQYLVEQVMVSPLGTIFLICIVIAVFVCTLAVHTAAIRMSFAMARDNALPFGESLAKVHPRYQTPVVPAVTIGVLAIAILVININQPQIFTVLTSIAIIMIYIAYLLVTGPLLIQRFKGNWPPPDLKQGGFFTMGRWGLIVNLFAVVWGFLMALNLAWPREAVYGVGWYNAWGAFIYIGIIAAVGLLWYFTVGSRSMGVLKSHAAESRATPTAD</sequence>
<dbReference type="EMBL" id="QJSP01000017">
    <property type="protein sequence ID" value="PYE13272.1"/>
    <property type="molecule type" value="Genomic_DNA"/>
</dbReference>
<evidence type="ECO:0000313" key="8">
    <source>
        <dbReference type="Proteomes" id="UP000247591"/>
    </source>
</evidence>
<proteinExistence type="predicted"/>
<gene>
    <name evidence="7" type="ORF">DFR67_11742</name>
</gene>
<dbReference type="OrthoDB" id="8274074at2"/>
<evidence type="ECO:0000256" key="1">
    <source>
        <dbReference type="ARBA" id="ARBA00004141"/>
    </source>
</evidence>
<evidence type="ECO:0000256" key="3">
    <source>
        <dbReference type="ARBA" id="ARBA00022692"/>
    </source>
</evidence>
<feature type="transmembrane region" description="Helical" evidence="6">
    <location>
        <begin position="320"/>
        <end position="344"/>
    </location>
</feature>
<dbReference type="GO" id="GO:0022857">
    <property type="term" value="F:transmembrane transporter activity"/>
    <property type="evidence" value="ECO:0007669"/>
    <property type="project" value="InterPro"/>
</dbReference>
<keyword evidence="4 6" id="KW-1133">Transmembrane helix</keyword>
<feature type="transmembrane region" description="Helical" evidence="6">
    <location>
        <begin position="112"/>
        <end position="136"/>
    </location>
</feature>
<comment type="subcellular location">
    <subcellularLocation>
        <location evidence="1">Membrane</location>
        <topology evidence="1">Multi-pass membrane protein</topology>
    </subcellularLocation>
</comment>
<reference evidence="7 8" key="1">
    <citation type="submission" date="2018-06" db="EMBL/GenBank/DDBJ databases">
        <title>Genomic Encyclopedia of Type Strains, Phase IV (KMG-IV): sequencing the most valuable type-strain genomes for metagenomic binning, comparative biology and taxonomic classification.</title>
        <authorList>
            <person name="Goeker M."/>
        </authorList>
    </citation>
    <scope>NUCLEOTIDE SEQUENCE [LARGE SCALE GENOMIC DNA]</scope>
    <source>
        <strain evidence="7 8">DSM 45521</strain>
    </source>
</reference>
<dbReference type="InterPro" id="IPR002293">
    <property type="entry name" value="AA/rel_permease1"/>
</dbReference>
<keyword evidence="8" id="KW-1185">Reference proteome</keyword>
<name>A0A318RBK3_WILLI</name>
<dbReference type="PANTHER" id="PTHR45649">
    <property type="entry name" value="AMINO-ACID PERMEASE BAT1"/>
    <property type="match status" value="1"/>
</dbReference>
<feature type="transmembrane region" description="Helical" evidence="6">
    <location>
        <begin position="231"/>
        <end position="250"/>
    </location>
</feature>
<dbReference type="PIRSF" id="PIRSF006060">
    <property type="entry name" value="AA_transporter"/>
    <property type="match status" value="1"/>
</dbReference>
<feature type="transmembrane region" description="Helical" evidence="6">
    <location>
        <begin position="39"/>
        <end position="63"/>
    </location>
</feature>
<accession>A0A318RBK3</accession>
<dbReference type="AlphaFoldDB" id="A0A318RBK3"/>
<dbReference type="GO" id="GO:0016020">
    <property type="term" value="C:membrane"/>
    <property type="evidence" value="ECO:0007669"/>
    <property type="project" value="UniProtKB-SubCell"/>
</dbReference>
<keyword evidence="3 6" id="KW-0812">Transmembrane</keyword>
<feature type="transmembrane region" description="Helical" evidence="6">
    <location>
        <begin position="442"/>
        <end position="465"/>
    </location>
</feature>
<comment type="caution">
    <text evidence="7">The sequence shown here is derived from an EMBL/GenBank/DDBJ whole genome shotgun (WGS) entry which is preliminary data.</text>
</comment>
<evidence type="ECO:0000256" key="2">
    <source>
        <dbReference type="ARBA" id="ARBA00022448"/>
    </source>
</evidence>
<protein>
    <submittedName>
        <fullName evidence="7">Amino acid/polyamine/organocation transporter (APC superfamily)</fullName>
    </submittedName>
</protein>
<evidence type="ECO:0000256" key="6">
    <source>
        <dbReference type="SAM" id="Phobius"/>
    </source>
</evidence>
<evidence type="ECO:0000256" key="5">
    <source>
        <dbReference type="ARBA" id="ARBA00023136"/>
    </source>
</evidence>
<organism evidence="7 8">
    <name type="scientific">Williamsia limnetica</name>
    <dbReference type="NCBI Taxonomy" id="882452"/>
    <lineage>
        <taxon>Bacteria</taxon>
        <taxon>Bacillati</taxon>
        <taxon>Actinomycetota</taxon>
        <taxon>Actinomycetes</taxon>
        <taxon>Mycobacteriales</taxon>
        <taxon>Nocardiaceae</taxon>
        <taxon>Williamsia</taxon>
    </lineage>
</organism>
<feature type="transmembrane region" description="Helical" evidence="6">
    <location>
        <begin position="271"/>
        <end position="293"/>
    </location>
</feature>
<evidence type="ECO:0000256" key="4">
    <source>
        <dbReference type="ARBA" id="ARBA00022989"/>
    </source>
</evidence>
<dbReference type="PANTHER" id="PTHR45649:SF26">
    <property type="entry name" value="OS04G0435100 PROTEIN"/>
    <property type="match status" value="1"/>
</dbReference>
<feature type="transmembrane region" description="Helical" evidence="6">
    <location>
        <begin position="477"/>
        <end position="499"/>
    </location>
</feature>
<feature type="transmembrane region" description="Helical" evidence="6">
    <location>
        <begin position="163"/>
        <end position="181"/>
    </location>
</feature>
<feature type="transmembrane region" description="Helical" evidence="6">
    <location>
        <begin position="397"/>
        <end position="421"/>
    </location>
</feature>
<keyword evidence="2" id="KW-0813">Transport</keyword>
<feature type="transmembrane region" description="Helical" evidence="6">
    <location>
        <begin position="69"/>
        <end position="91"/>
    </location>
</feature>